<dbReference type="Pfam" id="PF13546">
    <property type="entry name" value="DDE_5"/>
    <property type="match status" value="1"/>
</dbReference>
<comment type="caution">
    <text evidence="2">The sequence shown here is derived from an EMBL/GenBank/DDBJ whole genome shotgun (WGS) entry which is preliminary data.</text>
</comment>
<dbReference type="PANTHER" id="PTHR33627">
    <property type="entry name" value="TRANSPOSASE"/>
    <property type="match status" value="1"/>
</dbReference>
<protein>
    <submittedName>
        <fullName evidence="2">SRSO17 transposase</fullName>
    </submittedName>
</protein>
<accession>A0A2S6IV75</accession>
<gene>
    <name evidence="2" type="ORF">CLV92_102206</name>
</gene>
<keyword evidence="3" id="KW-1185">Reference proteome</keyword>
<reference evidence="2 3" key="1">
    <citation type="submission" date="2018-02" db="EMBL/GenBank/DDBJ databases">
        <title>Genomic Encyclopedia of Archaeal and Bacterial Type Strains, Phase II (KMG-II): from individual species to whole genera.</title>
        <authorList>
            <person name="Goeker M."/>
        </authorList>
    </citation>
    <scope>NUCLEOTIDE SEQUENCE [LARGE SCALE GENOMIC DNA]</scope>
    <source>
        <strain evidence="2 3">DSM 22857</strain>
    </source>
</reference>
<organism evidence="2 3">
    <name type="scientific">Kineococcus xinjiangensis</name>
    <dbReference type="NCBI Taxonomy" id="512762"/>
    <lineage>
        <taxon>Bacteria</taxon>
        <taxon>Bacillati</taxon>
        <taxon>Actinomycetota</taxon>
        <taxon>Actinomycetes</taxon>
        <taxon>Kineosporiales</taxon>
        <taxon>Kineosporiaceae</taxon>
        <taxon>Kineococcus</taxon>
    </lineage>
</organism>
<evidence type="ECO:0000259" key="1">
    <source>
        <dbReference type="Pfam" id="PF13546"/>
    </source>
</evidence>
<dbReference type="AlphaFoldDB" id="A0A2S6IV75"/>
<dbReference type="PANTHER" id="PTHR33627:SF1">
    <property type="entry name" value="TRANSPOSASE"/>
    <property type="match status" value="1"/>
</dbReference>
<evidence type="ECO:0000313" key="3">
    <source>
        <dbReference type="Proteomes" id="UP000239485"/>
    </source>
</evidence>
<dbReference type="InterPro" id="IPR039365">
    <property type="entry name" value="IS701-like"/>
</dbReference>
<feature type="domain" description="Transposase IS701-like DDE" evidence="1">
    <location>
        <begin position="25"/>
        <end position="258"/>
    </location>
</feature>
<name>A0A2S6IV75_9ACTN</name>
<dbReference type="OrthoDB" id="3657225at2"/>
<proteinExistence type="predicted"/>
<dbReference type="InterPro" id="IPR038721">
    <property type="entry name" value="IS701-like_DDE_dom"/>
</dbReference>
<dbReference type="RefSeq" id="WP_104431492.1">
    <property type="nucleotide sequence ID" value="NZ_PTJD01000002.1"/>
</dbReference>
<sequence length="387" mass="42551">MVEVGDSPRLPDMYEDVLEEVCGYVFAALPREDQRRAGREYVRGLILTSGRKTVRGMVTCKAAASAREQRLHHFVSRSTWSSREVRQRLMDFLLNVSRLSAWIVQPTVLKKSGVHTVGVKNEVVPCLGKQINHQHVLASWYVGDDLMAPVDWRLVLPSEWTQDAARRRRAGIPQHVDSETPTQSAVGLIRALPPGTASTSAPPVLMDTRETHTPAILSTAVERGMPYLLRVPGSLSLTVHDGHCALPKGFAGRAQRLAQAARPAGWAVAGLPDRRVLRLPVVVDDAHGASRQTRLFADWSGDKGWAKLWVTDLEVDDTQILRLAAHLELAERTYEHVSRSLGATDYEGRSYVGWHHHMSLVSIAQAVQALAAGAPVTARPEAQGIAP</sequence>
<evidence type="ECO:0000313" key="2">
    <source>
        <dbReference type="EMBL" id="PPK98053.1"/>
    </source>
</evidence>
<dbReference type="EMBL" id="PTJD01000002">
    <property type="protein sequence ID" value="PPK98053.1"/>
    <property type="molecule type" value="Genomic_DNA"/>
</dbReference>
<dbReference type="Proteomes" id="UP000239485">
    <property type="component" value="Unassembled WGS sequence"/>
</dbReference>